<evidence type="ECO:0000313" key="5">
    <source>
        <dbReference type="Proteomes" id="UP001314263"/>
    </source>
</evidence>
<dbReference type="Pfam" id="PF07303">
    <property type="entry name" value="Occludin_ELL"/>
    <property type="match status" value="1"/>
</dbReference>
<gene>
    <name evidence="4" type="ORF">CVIRNUC_003175</name>
</gene>
<dbReference type="PROSITE" id="PS51980">
    <property type="entry name" value="OCEL"/>
    <property type="match status" value="1"/>
</dbReference>
<feature type="compositionally biased region" description="Low complexity" evidence="2">
    <location>
        <begin position="423"/>
        <end position="436"/>
    </location>
</feature>
<evidence type="ECO:0000256" key="2">
    <source>
        <dbReference type="SAM" id="MobiDB-lite"/>
    </source>
</evidence>
<feature type="compositionally biased region" description="Polar residues" evidence="2">
    <location>
        <begin position="131"/>
        <end position="140"/>
    </location>
</feature>
<proteinExistence type="predicted"/>
<dbReference type="EMBL" id="CAUYUE010000004">
    <property type="protein sequence ID" value="CAK0764609.1"/>
    <property type="molecule type" value="Genomic_DNA"/>
</dbReference>
<evidence type="ECO:0000256" key="1">
    <source>
        <dbReference type="SAM" id="Coils"/>
    </source>
</evidence>
<feature type="region of interest" description="Disordered" evidence="2">
    <location>
        <begin position="71"/>
        <end position="462"/>
    </location>
</feature>
<feature type="compositionally biased region" description="Low complexity" evidence="2">
    <location>
        <begin position="337"/>
        <end position="346"/>
    </location>
</feature>
<feature type="compositionally biased region" description="Polar residues" evidence="2">
    <location>
        <begin position="307"/>
        <end position="317"/>
    </location>
</feature>
<feature type="compositionally biased region" description="Polar residues" evidence="2">
    <location>
        <begin position="409"/>
        <end position="422"/>
    </location>
</feature>
<dbReference type="SUPFAM" id="SSF144292">
    <property type="entry name" value="occludin/ELL-like"/>
    <property type="match status" value="1"/>
</dbReference>
<sequence>MGASSAPIDQPKHAVQLQIDSALADKMLLIADKGQSLTFCLEATGGILTAAGHQHAFVASTGQQDTVVRLPGRSAGSGSAQTAVIRQKRSSQHSSCPAEHLKDKQGAAQQSSTMPVPVQQQKPKAPPGTPAVSQGCSPQSKGGPDNLASQMQRAKSGSPPPWAHKFGPNAVFRPALGLGGPSAYPGNRSTPEPQLAPHKPPLHMPSPDRAAVRQRATPEPVRAPSEPSRKDSDAQARQQGPEQVLNKQRATSEPARGLKKRHTPESDMQGQQHAGQQPAKHPRLTPERVQGRSVQSTPEPDMPAPTQKPTAQLTAGKQRTPEPAAQRSARSTPEQDAQALRRALQQPGRPKSALPRHLQPGQLPPRPPLGSSREATPDAGFGSSSSGLSTPEASRDNTPQPGLGLTSLHGPTTLSRPSSTANLPGSAAQPGPALAAKAKKKPRQLLGKKAAGKKKPGQEDVKRMDIPREAFVGARKGLIYCLVGLISQKRYSSQSLARAIAEVGRQVKDMRVPSAEFLREQALKIADYKSPGMWVLMSRYQSFAEELRAEAEKEASPDHAMSEASAGATPEPEAAIRSKRPASNNPPPSGVPANGKGLVQKHAQQGPAHRKPAKKGDADRSHSGPGKKRLAPSQDPDVEISDTDSEGARPAKRQQRARVLPAVYTDSLRPTPSPSRGVPEHSSTPAATPAVSAEISRPSPSPGNFMPQHSAFAAELSPEKWTTRSALHKEKPLPAQQLRPQTPSELDTSQEDNDTWYAEHAQRDPIRHAPIASGRQYDEYVEEYDSKFQDYHQLRQAMGRVQRYVSALETGSMAARTEHERAWYEQQAQRLNRRVQPLMLRWTQAYKVLHEELQSIRGRLEQYQQIAASYGTSSE</sequence>
<feature type="compositionally biased region" description="Acidic residues" evidence="2">
    <location>
        <begin position="636"/>
        <end position="645"/>
    </location>
</feature>
<evidence type="ECO:0000259" key="3">
    <source>
        <dbReference type="PROSITE" id="PS51980"/>
    </source>
</evidence>
<keyword evidence="1" id="KW-0175">Coiled coil</keyword>
<feature type="coiled-coil region" evidence="1">
    <location>
        <begin position="814"/>
        <end position="866"/>
    </location>
</feature>
<feature type="compositionally biased region" description="Polar residues" evidence="2">
    <location>
        <begin position="235"/>
        <end position="251"/>
    </location>
</feature>
<comment type="caution">
    <text evidence="4">The sequence shown here is derived from an EMBL/GenBank/DDBJ whole genome shotgun (WGS) entry which is preliminary data.</text>
</comment>
<protein>
    <recommendedName>
        <fullName evidence="3">OCEL domain-containing protein</fullName>
    </recommendedName>
</protein>
<feature type="compositionally biased region" description="Basic and acidic residues" evidence="2">
    <location>
        <begin position="549"/>
        <end position="561"/>
    </location>
</feature>
<keyword evidence="5" id="KW-1185">Reference proteome</keyword>
<evidence type="ECO:0000313" key="4">
    <source>
        <dbReference type="EMBL" id="CAK0764609.1"/>
    </source>
</evidence>
<feature type="compositionally biased region" description="Polar residues" evidence="2">
    <location>
        <begin position="738"/>
        <end position="747"/>
    </location>
</feature>
<feature type="domain" description="OCEL" evidence="3">
    <location>
        <begin position="762"/>
        <end position="868"/>
    </location>
</feature>
<dbReference type="InterPro" id="IPR010844">
    <property type="entry name" value="Occludin_ELL"/>
</dbReference>
<accession>A0AAV1I0W9</accession>
<name>A0AAV1I0W9_9CHLO</name>
<feature type="compositionally biased region" description="Low complexity" evidence="2">
    <location>
        <begin position="682"/>
        <end position="693"/>
    </location>
</feature>
<dbReference type="AlphaFoldDB" id="A0AAV1I0W9"/>
<dbReference type="Proteomes" id="UP001314263">
    <property type="component" value="Unassembled WGS sequence"/>
</dbReference>
<feature type="region of interest" description="Disordered" evidence="2">
    <location>
        <begin position="549"/>
        <end position="716"/>
    </location>
</feature>
<feature type="region of interest" description="Disordered" evidence="2">
    <location>
        <begin position="729"/>
        <end position="751"/>
    </location>
</feature>
<feature type="compositionally biased region" description="Polar residues" evidence="2">
    <location>
        <begin position="382"/>
        <end position="400"/>
    </location>
</feature>
<organism evidence="4 5">
    <name type="scientific">Coccomyxa viridis</name>
    <dbReference type="NCBI Taxonomy" id="1274662"/>
    <lineage>
        <taxon>Eukaryota</taxon>
        <taxon>Viridiplantae</taxon>
        <taxon>Chlorophyta</taxon>
        <taxon>core chlorophytes</taxon>
        <taxon>Trebouxiophyceae</taxon>
        <taxon>Trebouxiophyceae incertae sedis</taxon>
        <taxon>Coccomyxaceae</taxon>
        <taxon>Coccomyxa</taxon>
    </lineage>
</organism>
<reference evidence="4 5" key="1">
    <citation type="submission" date="2023-10" db="EMBL/GenBank/DDBJ databases">
        <authorList>
            <person name="Maclean D."/>
            <person name="Macfadyen A."/>
        </authorList>
    </citation>
    <scope>NUCLEOTIDE SEQUENCE [LARGE SCALE GENOMIC DNA]</scope>
</reference>
<feature type="compositionally biased region" description="Polar residues" evidence="2">
    <location>
        <begin position="266"/>
        <end position="275"/>
    </location>
</feature>